<evidence type="ECO:0000256" key="3">
    <source>
        <dbReference type="ARBA" id="ARBA00029721"/>
    </source>
</evidence>
<evidence type="ECO:0000313" key="6">
    <source>
        <dbReference type="EMBL" id="KAK7501189.1"/>
    </source>
</evidence>
<protein>
    <recommendedName>
        <fullName evidence="1">Oxidative stress-responsive serine-rich protein 1</fullName>
    </recommendedName>
    <alternativeName>
        <fullName evidence="4">Oxidative stress-responsive protein 1</fullName>
    </alternativeName>
    <alternativeName>
        <fullName evidence="3">Peroxide-inducible transcript 1 protein</fullName>
    </alternativeName>
</protein>
<feature type="region of interest" description="Disordered" evidence="5">
    <location>
        <begin position="230"/>
        <end position="260"/>
    </location>
</feature>
<sequence>MSARNSVAETPPTTEDDQECDQILHTALKKLKMDSECACTVTKKADSQAPLKHKHDPGLVSTTAGEQQGEDESEWSKPLENLCLCDTQASGETISKPLCTCHKHRWHKAKSTGARNNLNLAHAAGVRKPILREPRLRFPVGDKSKQVLRASRLRVASKAGVSKELSAALTNNMSASYTSTTASLSSSGTISASTHSQAQQTKQSVPSQAAFASASLGDLASFASLTLSPPFRTHHNPDREKRAEAAPQFDGYRDSLRPTPLSARRSELLESAAAMTGGTAAPESHASPPVAVPSPSKLDLTMERSCSQEARLDEMSVNELAAYFDDFIHIPKKMSSMAEMMYT</sequence>
<evidence type="ECO:0000313" key="7">
    <source>
        <dbReference type="Proteomes" id="UP001519460"/>
    </source>
</evidence>
<keyword evidence="2" id="KW-0597">Phosphoprotein</keyword>
<organism evidence="6 7">
    <name type="scientific">Batillaria attramentaria</name>
    <dbReference type="NCBI Taxonomy" id="370345"/>
    <lineage>
        <taxon>Eukaryota</taxon>
        <taxon>Metazoa</taxon>
        <taxon>Spiralia</taxon>
        <taxon>Lophotrochozoa</taxon>
        <taxon>Mollusca</taxon>
        <taxon>Gastropoda</taxon>
        <taxon>Caenogastropoda</taxon>
        <taxon>Sorbeoconcha</taxon>
        <taxon>Cerithioidea</taxon>
        <taxon>Batillariidae</taxon>
        <taxon>Batillaria</taxon>
    </lineage>
</organism>
<dbReference type="InterPro" id="IPR008494">
    <property type="entry name" value="DUF776"/>
</dbReference>
<keyword evidence="7" id="KW-1185">Reference proteome</keyword>
<feature type="region of interest" description="Disordered" evidence="5">
    <location>
        <begin position="274"/>
        <end position="297"/>
    </location>
</feature>
<feature type="region of interest" description="Disordered" evidence="5">
    <location>
        <begin position="43"/>
        <end position="75"/>
    </location>
</feature>
<proteinExistence type="predicted"/>
<accession>A0ABD0LQA7</accession>
<feature type="compositionally biased region" description="Low complexity" evidence="5">
    <location>
        <begin position="180"/>
        <end position="196"/>
    </location>
</feature>
<reference evidence="6 7" key="1">
    <citation type="journal article" date="2023" name="Sci. Data">
        <title>Genome assembly of the Korean intertidal mud-creeper Batillaria attramentaria.</title>
        <authorList>
            <person name="Patra A.K."/>
            <person name="Ho P.T."/>
            <person name="Jun S."/>
            <person name="Lee S.J."/>
            <person name="Kim Y."/>
            <person name="Won Y.J."/>
        </authorList>
    </citation>
    <scope>NUCLEOTIDE SEQUENCE [LARGE SCALE GENOMIC DNA]</scope>
    <source>
        <strain evidence="6">Wonlab-2016</strain>
    </source>
</reference>
<comment type="caution">
    <text evidence="6">The sequence shown here is derived from an EMBL/GenBank/DDBJ whole genome shotgun (WGS) entry which is preliminary data.</text>
</comment>
<dbReference type="EMBL" id="JACVVK020000033">
    <property type="protein sequence ID" value="KAK7501189.1"/>
    <property type="molecule type" value="Genomic_DNA"/>
</dbReference>
<evidence type="ECO:0000256" key="5">
    <source>
        <dbReference type="SAM" id="MobiDB-lite"/>
    </source>
</evidence>
<feature type="compositionally biased region" description="Low complexity" evidence="5">
    <location>
        <begin position="280"/>
        <end position="296"/>
    </location>
</feature>
<feature type="compositionally biased region" description="Basic and acidic residues" evidence="5">
    <location>
        <begin position="235"/>
        <end position="244"/>
    </location>
</feature>
<dbReference type="PANTHER" id="PTHR31383:SF2">
    <property type="entry name" value="OXIDATIVE STRESS-RESPONSIVE SERINE-RICH PROTEIN 1"/>
    <property type="match status" value="1"/>
</dbReference>
<dbReference type="AlphaFoldDB" id="A0ABD0LQA7"/>
<name>A0ABD0LQA7_9CAEN</name>
<dbReference type="Proteomes" id="UP001519460">
    <property type="component" value="Unassembled WGS sequence"/>
</dbReference>
<evidence type="ECO:0000256" key="4">
    <source>
        <dbReference type="ARBA" id="ARBA00031405"/>
    </source>
</evidence>
<gene>
    <name evidence="6" type="ORF">BaRGS_00007674</name>
</gene>
<evidence type="ECO:0000256" key="2">
    <source>
        <dbReference type="ARBA" id="ARBA00022553"/>
    </source>
</evidence>
<feature type="region of interest" description="Disordered" evidence="5">
    <location>
        <begin position="180"/>
        <end position="204"/>
    </location>
</feature>
<dbReference type="PANTHER" id="PTHR31383">
    <property type="entry name" value="OXIDATIVE STRESS-RESPONSE SERINE-RICH PROTEIN 1"/>
    <property type="match status" value="1"/>
</dbReference>
<evidence type="ECO:0000256" key="1">
    <source>
        <dbReference type="ARBA" id="ARBA00015005"/>
    </source>
</evidence>